<dbReference type="AlphaFoldDB" id="A0A495II91"/>
<comment type="catalytic activity">
    <reaction evidence="11">
        <text>L-seryl-[protein] + ATP = O-phospho-L-seryl-[protein] + ADP + H(+)</text>
        <dbReference type="Rhea" id="RHEA:17989"/>
        <dbReference type="Rhea" id="RHEA-COMP:9863"/>
        <dbReference type="Rhea" id="RHEA-COMP:11604"/>
        <dbReference type="ChEBI" id="CHEBI:15378"/>
        <dbReference type="ChEBI" id="CHEBI:29999"/>
        <dbReference type="ChEBI" id="CHEBI:30616"/>
        <dbReference type="ChEBI" id="CHEBI:83421"/>
        <dbReference type="ChEBI" id="CHEBI:456216"/>
        <dbReference type="EC" id="2.7.11.1"/>
    </reaction>
</comment>
<evidence type="ECO:0000256" key="2">
    <source>
        <dbReference type="ARBA" id="ARBA00012513"/>
    </source>
</evidence>
<sequence length="287" mass="32028">MTFSDDFVVPTFSSADIGDDQRWSTWPATTPTERGPRPFPSWLVTSAAAIDTELGILKTGKEADVYLVDRTVPDDVKPPDGTGRSVVLAAKRYRSAETTDFHRSAQYREGRRTRNTRDGRAMARASMHGRQVQAGLWAWAEFEALSRMHERGLAVPYPVQIAYTEILMEFIGDPETLTAAPRLAQAEEDGAALWPLFEQVTEILIGFAQAGFAHGDLSPYNLLVHEGRVVVIDLPQLVDVVSNPQGVELLERDCRNIGSWFARRGFVRDVEQIFAECLGEIYGARWS</sequence>
<feature type="domain" description="RIO kinase" evidence="13">
    <location>
        <begin position="39"/>
        <end position="279"/>
    </location>
</feature>
<dbReference type="EMBL" id="RBKS01000001">
    <property type="protein sequence ID" value="RKR75694.1"/>
    <property type="molecule type" value="Genomic_DNA"/>
</dbReference>
<keyword evidence="9" id="KW-0460">Magnesium</keyword>
<dbReference type="EC" id="2.7.11.1" evidence="2"/>
<evidence type="ECO:0000256" key="12">
    <source>
        <dbReference type="SAM" id="MobiDB-lite"/>
    </source>
</evidence>
<keyword evidence="4" id="KW-0808">Transferase</keyword>
<dbReference type="GO" id="GO:0005524">
    <property type="term" value="F:ATP binding"/>
    <property type="evidence" value="ECO:0007669"/>
    <property type="project" value="UniProtKB-KW"/>
</dbReference>
<evidence type="ECO:0000256" key="11">
    <source>
        <dbReference type="ARBA" id="ARBA00048679"/>
    </source>
</evidence>
<evidence type="ECO:0000313" key="15">
    <source>
        <dbReference type="Proteomes" id="UP000280008"/>
    </source>
</evidence>
<feature type="region of interest" description="Disordered" evidence="12">
    <location>
        <begin position="20"/>
        <end position="40"/>
    </location>
</feature>
<evidence type="ECO:0000256" key="10">
    <source>
        <dbReference type="ARBA" id="ARBA00047899"/>
    </source>
</evidence>
<dbReference type="GO" id="GO:0046872">
    <property type="term" value="F:metal ion binding"/>
    <property type="evidence" value="ECO:0007669"/>
    <property type="project" value="UniProtKB-KW"/>
</dbReference>
<dbReference type="RefSeq" id="WP_121370462.1">
    <property type="nucleotide sequence ID" value="NZ_RBKS01000001.1"/>
</dbReference>
<dbReference type="InterPro" id="IPR011009">
    <property type="entry name" value="Kinase-like_dom_sf"/>
</dbReference>
<comment type="similarity">
    <text evidence="1">Belongs to the protein kinase superfamily. RIO-type Ser/Thr kinase family.</text>
</comment>
<proteinExistence type="inferred from homology"/>
<dbReference type="Gene3D" id="3.30.200.20">
    <property type="entry name" value="Phosphorylase Kinase, domain 1"/>
    <property type="match status" value="1"/>
</dbReference>
<dbReference type="InterPro" id="IPR051272">
    <property type="entry name" value="RIO-type_Ser/Thr_kinase"/>
</dbReference>
<keyword evidence="5" id="KW-0479">Metal-binding</keyword>
<dbReference type="GO" id="GO:0004674">
    <property type="term" value="F:protein serine/threonine kinase activity"/>
    <property type="evidence" value="ECO:0007669"/>
    <property type="project" value="UniProtKB-KW"/>
</dbReference>
<comment type="caution">
    <text evidence="14">The sequence shown here is derived from an EMBL/GenBank/DDBJ whole genome shotgun (WGS) entry which is preliminary data.</text>
</comment>
<evidence type="ECO:0000256" key="3">
    <source>
        <dbReference type="ARBA" id="ARBA00022527"/>
    </source>
</evidence>
<evidence type="ECO:0000259" key="13">
    <source>
        <dbReference type="SMART" id="SM00090"/>
    </source>
</evidence>
<dbReference type="Proteomes" id="UP000280008">
    <property type="component" value="Unassembled WGS sequence"/>
</dbReference>
<evidence type="ECO:0000256" key="6">
    <source>
        <dbReference type="ARBA" id="ARBA00022741"/>
    </source>
</evidence>
<reference evidence="14 15" key="1">
    <citation type="submission" date="2018-10" db="EMBL/GenBank/DDBJ databases">
        <title>Sequencing the genomes of 1000 actinobacteria strains.</title>
        <authorList>
            <person name="Klenk H.-P."/>
        </authorList>
    </citation>
    <scope>NUCLEOTIDE SEQUENCE [LARGE SCALE GENOMIC DNA]</scope>
    <source>
        <strain evidence="14 15">DSM 17894</strain>
    </source>
</reference>
<feature type="compositionally biased region" description="Polar residues" evidence="12">
    <location>
        <begin position="23"/>
        <end position="32"/>
    </location>
</feature>
<dbReference type="SUPFAM" id="SSF56112">
    <property type="entry name" value="Protein kinase-like (PK-like)"/>
    <property type="match status" value="1"/>
</dbReference>
<evidence type="ECO:0000313" key="14">
    <source>
        <dbReference type="EMBL" id="RKR75694.1"/>
    </source>
</evidence>
<keyword evidence="6" id="KW-0547">Nucleotide-binding</keyword>
<accession>A0A495II91</accession>
<dbReference type="OrthoDB" id="9795258at2"/>
<evidence type="ECO:0000256" key="9">
    <source>
        <dbReference type="ARBA" id="ARBA00022842"/>
    </source>
</evidence>
<evidence type="ECO:0000256" key="1">
    <source>
        <dbReference type="ARBA" id="ARBA00009196"/>
    </source>
</evidence>
<name>A0A495II91_9MICO</name>
<dbReference type="Pfam" id="PF01163">
    <property type="entry name" value="RIO1"/>
    <property type="match status" value="1"/>
</dbReference>
<protein>
    <recommendedName>
        <fullName evidence="2">non-specific serine/threonine protein kinase</fullName>
        <ecNumber evidence="2">2.7.11.1</ecNumber>
    </recommendedName>
</protein>
<evidence type="ECO:0000256" key="4">
    <source>
        <dbReference type="ARBA" id="ARBA00022679"/>
    </source>
</evidence>
<dbReference type="InterPro" id="IPR018934">
    <property type="entry name" value="RIO_dom"/>
</dbReference>
<comment type="catalytic activity">
    <reaction evidence="10">
        <text>L-threonyl-[protein] + ATP = O-phospho-L-threonyl-[protein] + ADP + H(+)</text>
        <dbReference type="Rhea" id="RHEA:46608"/>
        <dbReference type="Rhea" id="RHEA-COMP:11060"/>
        <dbReference type="Rhea" id="RHEA-COMP:11605"/>
        <dbReference type="ChEBI" id="CHEBI:15378"/>
        <dbReference type="ChEBI" id="CHEBI:30013"/>
        <dbReference type="ChEBI" id="CHEBI:30616"/>
        <dbReference type="ChEBI" id="CHEBI:61977"/>
        <dbReference type="ChEBI" id="CHEBI:456216"/>
        <dbReference type="EC" id="2.7.11.1"/>
    </reaction>
</comment>
<dbReference type="InterPro" id="IPR000687">
    <property type="entry name" value="RIO_kinase"/>
</dbReference>
<gene>
    <name evidence="14" type="ORF">C8E83_2844</name>
</gene>
<dbReference type="Gene3D" id="1.10.510.10">
    <property type="entry name" value="Transferase(Phosphotransferase) domain 1"/>
    <property type="match status" value="1"/>
</dbReference>
<organism evidence="14 15">
    <name type="scientific">Frondihabitans australicus</name>
    <dbReference type="NCBI Taxonomy" id="386892"/>
    <lineage>
        <taxon>Bacteria</taxon>
        <taxon>Bacillati</taxon>
        <taxon>Actinomycetota</taxon>
        <taxon>Actinomycetes</taxon>
        <taxon>Micrococcales</taxon>
        <taxon>Microbacteriaceae</taxon>
        <taxon>Frondihabitans</taxon>
    </lineage>
</organism>
<evidence type="ECO:0000256" key="5">
    <source>
        <dbReference type="ARBA" id="ARBA00022723"/>
    </source>
</evidence>
<dbReference type="PANTHER" id="PTHR45723">
    <property type="entry name" value="SERINE/THREONINE-PROTEIN KINASE RIO1"/>
    <property type="match status" value="1"/>
</dbReference>
<keyword evidence="8" id="KW-0067">ATP-binding</keyword>
<dbReference type="SMART" id="SM00090">
    <property type="entry name" value="RIO"/>
    <property type="match status" value="1"/>
</dbReference>
<keyword evidence="7 14" id="KW-0418">Kinase</keyword>
<evidence type="ECO:0000256" key="8">
    <source>
        <dbReference type="ARBA" id="ARBA00022840"/>
    </source>
</evidence>
<evidence type="ECO:0000256" key="7">
    <source>
        <dbReference type="ARBA" id="ARBA00022777"/>
    </source>
</evidence>
<keyword evidence="15" id="KW-1185">Reference proteome</keyword>
<keyword evidence="3" id="KW-0723">Serine/threonine-protein kinase</keyword>